<dbReference type="InterPro" id="IPR005135">
    <property type="entry name" value="Endo/exonuclease/phosphatase"/>
</dbReference>
<dbReference type="GO" id="GO:0004519">
    <property type="term" value="F:endonuclease activity"/>
    <property type="evidence" value="ECO:0007669"/>
    <property type="project" value="UniProtKB-KW"/>
</dbReference>
<evidence type="ECO:0000313" key="4">
    <source>
        <dbReference type="Proteomes" id="UP000515955"/>
    </source>
</evidence>
<gene>
    <name evidence="3" type="ORF">H9L12_02905</name>
</gene>
<dbReference type="RefSeq" id="WP_187542543.1">
    <property type="nucleotide sequence ID" value="NZ_CP060717.1"/>
</dbReference>
<dbReference type="GO" id="GO:0000175">
    <property type="term" value="F:3'-5'-RNA exonuclease activity"/>
    <property type="evidence" value="ECO:0007669"/>
    <property type="project" value="TreeGrafter"/>
</dbReference>
<dbReference type="EMBL" id="CP060717">
    <property type="protein sequence ID" value="QNN65552.1"/>
    <property type="molecule type" value="Genomic_DNA"/>
</dbReference>
<dbReference type="Pfam" id="PF03372">
    <property type="entry name" value="Exo_endo_phos"/>
    <property type="match status" value="1"/>
</dbReference>
<evidence type="ECO:0000256" key="1">
    <source>
        <dbReference type="SAM" id="SignalP"/>
    </source>
</evidence>
<keyword evidence="3" id="KW-0269">Exonuclease</keyword>
<keyword evidence="3" id="KW-0540">Nuclease</keyword>
<name>A0A7G9SCH7_9SPHN</name>
<reference evidence="3 4" key="1">
    <citation type="submission" date="2020-08" db="EMBL/GenBank/DDBJ databases">
        <title>Genome sequence of Sphingomonas rhizophila KACC 19189T.</title>
        <authorList>
            <person name="Hyun D.-W."/>
            <person name="Bae J.-W."/>
        </authorList>
    </citation>
    <scope>NUCLEOTIDE SEQUENCE [LARGE SCALE GENOMIC DNA]</scope>
    <source>
        <strain evidence="3 4">KACC 19189</strain>
    </source>
</reference>
<dbReference type="KEGG" id="srhi:H9L12_02905"/>
<proteinExistence type="predicted"/>
<dbReference type="InterPro" id="IPR050410">
    <property type="entry name" value="CCR4/nocturin_mRNA_transcr"/>
</dbReference>
<accession>A0A7G9SCH7</accession>
<dbReference type="Proteomes" id="UP000515955">
    <property type="component" value="Chromosome"/>
</dbReference>
<dbReference type="PANTHER" id="PTHR12121:SF36">
    <property type="entry name" value="ENDONUCLEASE_EXONUCLEASE_PHOSPHATASE DOMAIN-CONTAINING PROTEIN"/>
    <property type="match status" value="1"/>
</dbReference>
<keyword evidence="3" id="KW-0255">Endonuclease</keyword>
<keyword evidence="3" id="KW-0378">Hydrolase</keyword>
<keyword evidence="1" id="KW-0732">Signal</keyword>
<dbReference type="PANTHER" id="PTHR12121">
    <property type="entry name" value="CARBON CATABOLITE REPRESSOR PROTEIN 4"/>
    <property type="match status" value="1"/>
</dbReference>
<dbReference type="InterPro" id="IPR036691">
    <property type="entry name" value="Endo/exonu/phosph_ase_sf"/>
</dbReference>
<evidence type="ECO:0000313" key="3">
    <source>
        <dbReference type="EMBL" id="QNN65552.1"/>
    </source>
</evidence>
<dbReference type="SUPFAM" id="SSF56219">
    <property type="entry name" value="DNase I-like"/>
    <property type="match status" value="1"/>
</dbReference>
<dbReference type="CDD" id="cd09083">
    <property type="entry name" value="EEP-1"/>
    <property type="match status" value="1"/>
</dbReference>
<dbReference type="AlphaFoldDB" id="A0A7G9SCH7"/>
<keyword evidence="4" id="KW-1185">Reference proteome</keyword>
<protein>
    <submittedName>
        <fullName evidence="3">Endonuclease/exonuclease/phosphatase family protein</fullName>
    </submittedName>
</protein>
<sequence length="298" mass="32857">MMHPAACGQSWKTLLAGLALTLAEPAGAATCAPDEVRAMSFNIRLDIAADGDNRWERRRDFFVGQVALMRPDILGLQEVVPGQRDDLRRALPDYVILGVPRDDGKSKGEYSNLAVRRDRFRVTSSGTFWLSPTPDRPSKAWDAAFPRIATWAHLVDRKSGRRVLAVNSHFDHVGTTARLESARQVKRWLATARRPGEALLMTGDLNTEPTTAPIVALTTGTPTLRDSRAASQTAPLGPEGTFNEFRALPAESRRIDYILVSDDWRVRRHATLAWHGDGGRVASDHFAVIADLSRGCGR</sequence>
<organism evidence="3 4">
    <name type="scientific">Sphingomonas rhizophila</name>
    <dbReference type="NCBI Taxonomy" id="2071607"/>
    <lineage>
        <taxon>Bacteria</taxon>
        <taxon>Pseudomonadati</taxon>
        <taxon>Pseudomonadota</taxon>
        <taxon>Alphaproteobacteria</taxon>
        <taxon>Sphingomonadales</taxon>
        <taxon>Sphingomonadaceae</taxon>
        <taxon>Sphingomonas</taxon>
    </lineage>
</organism>
<feature type="domain" description="Endonuclease/exonuclease/phosphatase" evidence="2">
    <location>
        <begin position="39"/>
        <end position="285"/>
    </location>
</feature>
<feature type="chain" id="PRO_5028826983" evidence="1">
    <location>
        <begin position="29"/>
        <end position="298"/>
    </location>
</feature>
<dbReference type="Gene3D" id="3.60.10.10">
    <property type="entry name" value="Endonuclease/exonuclease/phosphatase"/>
    <property type="match status" value="1"/>
</dbReference>
<feature type="signal peptide" evidence="1">
    <location>
        <begin position="1"/>
        <end position="28"/>
    </location>
</feature>
<evidence type="ECO:0000259" key="2">
    <source>
        <dbReference type="Pfam" id="PF03372"/>
    </source>
</evidence>